<name>A0A3R5UB04_9CLOT</name>
<reference evidence="2 3" key="1">
    <citation type="submission" date="2018-01" db="EMBL/GenBank/DDBJ databases">
        <title>Genome Sequencing and Assembly of Anaerobacter polyendosporus strain CT4.</title>
        <authorList>
            <person name="Tachaapaikoon C."/>
            <person name="Sutheeworapong S."/>
            <person name="Jenjaroenpun P."/>
            <person name="Wongsurawat T."/>
            <person name="Nookeaw I."/>
            <person name="Cheawchanlertfa P."/>
            <person name="Kosugi A."/>
            <person name="Cheevadhanarak S."/>
            <person name="Ratanakhanokchai K."/>
        </authorList>
    </citation>
    <scope>NUCLEOTIDE SEQUENCE [LARGE SCALE GENOMIC DNA]</scope>
    <source>
        <strain evidence="2 3">CT4</strain>
    </source>
</reference>
<evidence type="ECO:0000313" key="3">
    <source>
        <dbReference type="Proteomes" id="UP000286268"/>
    </source>
</evidence>
<proteinExistence type="predicted"/>
<gene>
    <name evidence="2" type="ORF">C1I91_22625</name>
</gene>
<dbReference type="AlphaFoldDB" id="A0A3R5UB04"/>
<dbReference type="KEGG" id="cmah:C1I91_22625"/>
<accession>A0A3R5UB04</accession>
<evidence type="ECO:0000256" key="1">
    <source>
        <dbReference type="SAM" id="MobiDB-lite"/>
    </source>
</evidence>
<sequence length="255" mass="29650">MGMKFSDDLYNNDTLDWLNGNHEMGSKYNTSEEVDIQGDFDLEFSEQTIREEKHHDGCSNNNNDHHDDCDHHDHHDDCDHHHDHHDGCDHHHDHHDDCDHHHDHPAVRGGRIEVTSKLGSDCGEPISGVKVYLFRIEDYNLRFACFKITNKHGKVVFDGLRDGIYKVVQPMDKCIFRDPVYLPSDQVPIDRVHRDYNITVINRIRPSVLREFNDRRNCCNNNCNCCGGGWNNGWGCEGFWILLLLFGFCGCGFWF</sequence>
<organism evidence="2 3">
    <name type="scientific">Clostridium manihotivorum</name>
    <dbReference type="NCBI Taxonomy" id="2320868"/>
    <lineage>
        <taxon>Bacteria</taxon>
        <taxon>Bacillati</taxon>
        <taxon>Bacillota</taxon>
        <taxon>Clostridia</taxon>
        <taxon>Eubacteriales</taxon>
        <taxon>Clostridiaceae</taxon>
        <taxon>Clostridium</taxon>
    </lineage>
</organism>
<dbReference type="Proteomes" id="UP000286268">
    <property type="component" value="Chromosome"/>
</dbReference>
<evidence type="ECO:0000313" key="2">
    <source>
        <dbReference type="EMBL" id="QAA34204.1"/>
    </source>
</evidence>
<dbReference type="RefSeq" id="WP_128214925.1">
    <property type="nucleotide sequence ID" value="NZ_CP025746.1"/>
</dbReference>
<dbReference type="OrthoDB" id="1936994at2"/>
<feature type="region of interest" description="Disordered" evidence="1">
    <location>
        <begin position="73"/>
        <end position="105"/>
    </location>
</feature>
<protein>
    <submittedName>
        <fullName evidence="2">Uncharacterized protein</fullName>
    </submittedName>
</protein>
<keyword evidence="3" id="KW-1185">Reference proteome</keyword>
<dbReference type="EMBL" id="CP025746">
    <property type="protein sequence ID" value="QAA34204.1"/>
    <property type="molecule type" value="Genomic_DNA"/>
</dbReference>